<dbReference type="Pfam" id="PF00179">
    <property type="entry name" value="UQ_con"/>
    <property type="match status" value="1"/>
</dbReference>
<gene>
    <name evidence="4" type="ORF">Cadr_000013036</name>
</gene>
<dbReference type="SUPFAM" id="SSF54495">
    <property type="entry name" value="UBC-like"/>
    <property type="match status" value="1"/>
</dbReference>
<dbReference type="STRING" id="9838.ENSCDRP00005007992"/>
<protein>
    <submittedName>
        <fullName evidence="4">Ubiquitin-conjugating enzyme E2 J2</fullName>
    </submittedName>
</protein>
<dbReference type="EMBL" id="JWIN03000013">
    <property type="protein sequence ID" value="KAB1268734.1"/>
    <property type="molecule type" value="Genomic_DNA"/>
</dbReference>
<sequence length="319" mass="35532">MVREVWVEILATDARRYSKMSNNSSKRAPTTATQRLKQDYLRIKKDPVPYICAEPLPSNILEWHYVVRGPEMTPYEGGRPSLLLELCPDQAEKCSGLLPLLPGKSACLCLLLVFQFGCGYYHGKLIFPREFPFKPPSIYMITPNGRFKCNTRLCLSITDFHPDTWNPAWSVSTILTGLLSFMVEKGPTLGSIETSDFMKRQLAAQSLVFNLKDKVFCELFPEVVEEIKQKQKAQDELSSRPQALPLPDVVPDGETHHGQNGLPLLNGHVPGAGPHLAGLQQANRHHGLLGGALANLFVIVGFAAFAYTVKYVLRSIAQE</sequence>
<keyword evidence="2" id="KW-0472">Membrane</keyword>
<keyword evidence="5" id="KW-1185">Reference proteome</keyword>
<feature type="transmembrane region" description="Helical" evidence="2">
    <location>
        <begin position="288"/>
        <end position="309"/>
    </location>
</feature>
<dbReference type="InterPro" id="IPR050113">
    <property type="entry name" value="Ub_conjugating_enzyme"/>
</dbReference>
<evidence type="ECO:0000256" key="1">
    <source>
        <dbReference type="SAM" id="MobiDB-lite"/>
    </source>
</evidence>
<feature type="region of interest" description="Disordered" evidence="1">
    <location>
        <begin position="234"/>
        <end position="260"/>
    </location>
</feature>
<keyword evidence="2" id="KW-0812">Transmembrane</keyword>
<evidence type="ECO:0000259" key="3">
    <source>
        <dbReference type="PROSITE" id="PS50127"/>
    </source>
</evidence>
<reference evidence="4 5" key="1">
    <citation type="journal article" date="2019" name="Mol. Ecol. Resour.">
        <title>Improving Illumina assemblies with Hi-C and long reads: an example with the North African dromedary.</title>
        <authorList>
            <person name="Elbers J.P."/>
            <person name="Rogers M.F."/>
            <person name="Perelman P.L."/>
            <person name="Proskuryakova A.A."/>
            <person name="Serdyukova N.A."/>
            <person name="Johnson W.E."/>
            <person name="Horin P."/>
            <person name="Corander J."/>
            <person name="Murphy D."/>
            <person name="Burger P.A."/>
        </authorList>
    </citation>
    <scope>NUCLEOTIDE SEQUENCE [LARGE SCALE GENOMIC DNA]</scope>
    <source>
        <strain evidence="4">Drom800</strain>
        <tissue evidence="4">Blood</tissue>
    </source>
</reference>
<dbReference type="AlphaFoldDB" id="A0A5N4DC31"/>
<dbReference type="CDD" id="cd23799">
    <property type="entry name" value="UBCc_UBE2J"/>
    <property type="match status" value="1"/>
</dbReference>
<dbReference type="PROSITE" id="PS50127">
    <property type="entry name" value="UBC_2"/>
    <property type="match status" value="1"/>
</dbReference>
<feature type="domain" description="UBC core" evidence="3">
    <location>
        <begin position="31"/>
        <end position="222"/>
    </location>
</feature>
<evidence type="ECO:0000256" key="2">
    <source>
        <dbReference type="SAM" id="Phobius"/>
    </source>
</evidence>
<accession>A0A5N4DC31</accession>
<dbReference type="SMART" id="SM00212">
    <property type="entry name" value="UBCc"/>
    <property type="match status" value="1"/>
</dbReference>
<dbReference type="Gene3D" id="3.10.110.10">
    <property type="entry name" value="Ubiquitin Conjugating Enzyme"/>
    <property type="match status" value="1"/>
</dbReference>
<dbReference type="InterPro" id="IPR016135">
    <property type="entry name" value="UBQ-conjugating_enzyme/RWD"/>
</dbReference>
<organism evidence="4 5">
    <name type="scientific">Camelus dromedarius</name>
    <name type="common">Dromedary</name>
    <name type="synonym">Arabian camel</name>
    <dbReference type="NCBI Taxonomy" id="9838"/>
    <lineage>
        <taxon>Eukaryota</taxon>
        <taxon>Metazoa</taxon>
        <taxon>Chordata</taxon>
        <taxon>Craniata</taxon>
        <taxon>Vertebrata</taxon>
        <taxon>Euteleostomi</taxon>
        <taxon>Mammalia</taxon>
        <taxon>Eutheria</taxon>
        <taxon>Laurasiatheria</taxon>
        <taxon>Artiodactyla</taxon>
        <taxon>Tylopoda</taxon>
        <taxon>Camelidae</taxon>
        <taxon>Camelus</taxon>
    </lineage>
</organism>
<comment type="caution">
    <text evidence="4">The sequence shown here is derived from an EMBL/GenBank/DDBJ whole genome shotgun (WGS) entry which is preliminary data.</text>
</comment>
<name>A0A5N4DC31_CAMDR</name>
<dbReference type="PANTHER" id="PTHR24067">
    <property type="entry name" value="UBIQUITIN-CONJUGATING ENZYME E2"/>
    <property type="match status" value="1"/>
</dbReference>
<proteinExistence type="predicted"/>
<keyword evidence="2" id="KW-1133">Transmembrane helix</keyword>
<evidence type="ECO:0000313" key="5">
    <source>
        <dbReference type="Proteomes" id="UP000299084"/>
    </source>
</evidence>
<evidence type="ECO:0000313" key="4">
    <source>
        <dbReference type="EMBL" id="KAB1268734.1"/>
    </source>
</evidence>
<dbReference type="InterPro" id="IPR000608">
    <property type="entry name" value="UBC"/>
</dbReference>
<dbReference type="Proteomes" id="UP000299084">
    <property type="component" value="Unassembled WGS sequence"/>
</dbReference>